<accession>A0AAV4Q5A3</accession>
<proteinExistence type="predicted"/>
<reference evidence="2 3" key="1">
    <citation type="submission" date="2021-06" db="EMBL/GenBank/DDBJ databases">
        <title>Caerostris darwini draft genome.</title>
        <authorList>
            <person name="Kono N."/>
            <person name="Arakawa K."/>
        </authorList>
    </citation>
    <scope>NUCLEOTIDE SEQUENCE [LARGE SCALE GENOMIC DNA]</scope>
</reference>
<dbReference type="Proteomes" id="UP001054837">
    <property type="component" value="Unassembled WGS sequence"/>
</dbReference>
<keyword evidence="1" id="KW-0175">Coiled coil</keyword>
<comment type="caution">
    <text evidence="2">The sequence shown here is derived from an EMBL/GenBank/DDBJ whole genome shotgun (WGS) entry which is preliminary data.</text>
</comment>
<evidence type="ECO:0000313" key="2">
    <source>
        <dbReference type="EMBL" id="GIY03651.1"/>
    </source>
</evidence>
<evidence type="ECO:0000256" key="1">
    <source>
        <dbReference type="SAM" id="Coils"/>
    </source>
</evidence>
<keyword evidence="3" id="KW-1185">Reference proteome</keyword>
<dbReference type="Gene3D" id="1.20.120.20">
    <property type="entry name" value="Apolipoprotein"/>
    <property type="match status" value="1"/>
</dbReference>
<feature type="coiled-coil region" evidence="1">
    <location>
        <begin position="50"/>
        <end position="91"/>
    </location>
</feature>
<dbReference type="EMBL" id="BPLQ01003839">
    <property type="protein sequence ID" value="GIY03651.1"/>
    <property type="molecule type" value="Genomic_DNA"/>
</dbReference>
<gene>
    <name evidence="2" type="ORF">CDAR_526651</name>
</gene>
<sequence>MVGDISGKMENIIGRINAANEKVFGFKEIKNIEKEIKDELKGKEFASLAISDIRSEIKEDKAKVDELNKAIKEAENKYQSLQQYEEKIHNTIAPMLQNMEDDLRDNADNLNSKSQVTLDVTKWRVQSTLKDMKSQMQHLTQGFQTRVGLARCLEKLEEAVTTLINIYDRIQSYQDQQQLASYIADMSSASASAINISDPNLVRAVNYIETSIKSNIVLNQYKKVFNSFKQWVFPFGSNFLERPLLPSQLELDEDLENLASNAVTHIENMRTKVEIYKTSILINDKYLLRGEFNSRNVSTEAFFVWLKKSIMEV</sequence>
<organism evidence="2 3">
    <name type="scientific">Caerostris darwini</name>
    <dbReference type="NCBI Taxonomy" id="1538125"/>
    <lineage>
        <taxon>Eukaryota</taxon>
        <taxon>Metazoa</taxon>
        <taxon>Ecdysozoa</taxon>
        <taxon>Arthropoda</taxon>
        <taxon>Chelicerata</taxon>
        <taxon>Arachnida</taxon>
        <taxon>Araneae</taxon>
        <taxon>Araneomorphae</taxon>
        <taxon>Entelegynae</taxon>
        <taxon>Araneoidea</taxon>
        <taxon>Araneidae</taxon>
        <taxon>Caerostris</taxon>
    </lineage>
</organism>
<dbReference type="SUPFAM" id="SSF58113">
    <property type="entry name" value="Apolipoprotein A-I"/>
    <property type="match status" value="1"/>
</dbReference>
<protein>
    <submittedName>
        <fullName evidence="2">Uncharacterized protein</fullName>
    </submittedName>
</protein>
<dbReference type="AlphaFoldDB" id="A0AAV4Q5A3"/>
<name>A0AAV4Q5A3_9ARAC</name>
<evidence type="ECO:0000313" key="3">
    <source>
        <dbReference type="Proteomes" id="UP001054837"/>
    </source>
</evidence>